<name>V7ANA6_PHAVU</name>
<dbReference type="eggNOG" id="ENOG502QSZC">
    <property type="taxonomic scope" value="Eukaryota"/>
</dbReference>
<evidence type="ECO:0000259" key="7">
    <source>
        <dbReference type="SMART" id="SM00769"/>
    </source>
</evidence>
<dbReference type="SUPFAM" id="SSF117070">
    <property type="entry name" value="LEA14-like"/>
    <property type="match status" value="1"/>
</dbReference>
<dbReference type="Gene3D" id="2.60.40.1820">
    <property type="match status" value="1"/>
</dbReference>
<accession>V7ANA6</accession>
<feature type="region of interest" description="Disordered" evidence="5">
    <location>
        <begin position="1"/>
        <end position="27"/>
    </location>
</feature>
<dbReference type="OMA" id="IITMNGV"/>
<evidence type="ECO:0000313" key="8">
    <source>
        <dbReference type="EMBL" id="ESW07142.1"/>
    </source>
</evidence>
<evidence type="ECO:0000256" key="1">
    <source>
        <dbReference type="ARBA" id="ARBA00004167"/>
    </source>
</evidence>
<dbReference type="Pfam" id="PF03168">
    <property type="entry name" value="LEA_2"/>
    <property type="match status" value="1"/>
</dbReference>
<dbReference type="InterPro" id="IPR044839">
    <property type="entry name" value="NDR1-like"/>
</dbReference>
<dbReference type="InterPro" id="IPR013990">
    <property type="entry name" value="WHy-dom"/>
</dbReference>
<dbReference type="Proteomes" id="UP000000226">
    <property type="component" value="Chromosome 10"/>
</dbReference>
<dbReference type="SMART" id="SM00769">
    <property type="entry name" value="WHy"/>
    <property type="match status" value="1"/>
</dbReference>
<feature type="domain" description="Water stress and hypersensitive response" evidence="7">
    <location>
        <begin position="79"/>
        <end position="205"/>
    </location>
</feature>
<organism evidence="8 9">
    <name type="scientific">Phaseolus vulgaris</name>
    <name type="common">Kidney bean</name>
    <name type="synonym">French bean</name>
    <dbReference type="NCBI Taxonomy" id="3885"/>
    <lineage>
        <taxon>Eukaryota</taxon>
        <taxon>Viridiplantae</taxon>
        <taxon>Streptophyta</taxon>
        <taxon>Embryophyta</taxon>
        <taxon>Tracheophyta</taxon>
        <taxon>Spermatophyta</taxon>
        <taxon>Magnoliopsida</taxon>
        <taxon>eudicotyledons</taxon>
        <taxon>Gunneridae</taxon>
        <taxon>Pentapetalae</taxon>
        <taxon>rosids</taxon>
        <taxon>fabids</taxon>
        <taxon>Fabales</taxon>
        <taxon>Fabaceae</taxon>
        <taxon>Papilionoideae</taxon>
        <taxon>50 kb inversion clade</taxon>
        <taxon>NPAAA clade</taxon>
        <taxon>indigoferoid/millettioid clade</taxon>
        <taxon>Phaseoleae</taxon>
        <taxon>Phaseolus</taxon>
    </lineage>
</organism>
<dbReference type="AlphaFoldDB" id="V7ANA6"/>
<keyword evidence="2 6" id="KW-0812">Transmembrane</keyword>
<dbReference type="InterPro" id="IPR004864">
    <property type="entry name" value="LEA_2"/>
</dbReference>
<evidence type="ECO:0000256" key="3">
    <source>
        <dbReference type="ARBA" id="ARBA00022989"/>
    </source>
</evidence>
<evidence type="ECO:0000313" key="9">
    <source>
        <dbReference type="Proteomes" id="UP000000226"/>
    </source>
</evidence>
<comment type="subcellular location">
    <subcellularLocation>
        <location evidence="1">Membrane</location>
        <topology evidence="1">Single-pass membrane protein</topology>
    </subcellularLocation>
</comment>
<proteinExistence type="predicted"/>
<dbReference type="EMBL" id="CM002297">
    <property type="protein sequence ID" value="ESW07142.1"/>
    <property type="molecule type" value="Genomic_DNA"/>
</dbReference>
<dbReference type="PANTHER" id="PTHR31234:SF65">
    <property type="entry name" value="LATE EMBRYOGENESIS ABUNDANT PROTEIN, LEA_2 SUBGROUP"/>
    <property type="match status" value="1"/>
</dbReference>
<sequence length="220" mass="24343">MVDREQARPLAPAIERPSSEEDDTSLQPQKQAHKKLIKRCACPLISLLLLAIVVIVLIFTVFRVKDPVMTMNGIKITTLELSNTDMTPQSGANMSLVADVSVKNPNVASFKYSNTTTSLYYRGIMVGEARLPPGRAKARRTIRMNVTIDVITDRLVSSPDFRTDLGSGLMTMSSFSRVPGQVKILNLFKRHVVVKMNCSTTFNISTQAIKEQSCLGKVKL</sequence>
<evidence type="ECO:0000256" key="6">
    <source>
        <dbReference type="SAM" id="Phobius"/>
    </source>
</evidence>
<evidence type="ECO:0000256" key="4">
    <source>
        <dbReference type="ARBA" id="ARBA00023136"/>
    </source>
</evidence>
<keyword evidence="9" id="KW-1185">Reference proteome</keyword>
<reference evidence="9" key="1">
    <citation type="journal article" date="2014" name="Nat. Genet.">
        <title>A reference genome for common bean and genome-wide analysis of dual domestications.</title>
        <authorList>
            <person name="Schmutz J."/>
            <person name="McClean P.E."/>
            <person name="Mamidi S."/>
            <person name="Wu G.A."/>
            <person name="Cannon S.B."/>
            <person name="Grimwood J."/>
            <person name="Jenkins J."/>
            <person name="Shu S."/>
            <person name="Song Q."/>
            <person name="Chavarro C."/>
            <person name="Torres-Torres M."/>
            <person name="Geffroy V."/>
            <person name="Moghaddam S.M."/>
            <person name="Gao D."/>
            <person name="Abernathy B."/>
            <person name="Barry K."/>
            <person name="Blair M."/>
            <person name="Brick M.A."/>
            <person name="Chovatia M."/>
            <person name="Gepts P."/>
            <person name="Goodstein D.M."/>
            <person name="Gonzales M."/>
            <person name="Hellsten U."/>
            <person name="Hyten D.L."/>
            <person name="Jia G."/>
            <person name="Kelly J.D."/>
            <person name="Kudrna D."/>
            <person name="Lee R."/>
            <person name="Richard M.M."/>
            <person name="Miklas P.N."/>
            <person name="Osorno J.M."/>
            <person name="Rodrigues J."/>
            <person name="Thareau V."/>
            <person name="Urrea C.A."/>
            <person name="Wang M."/>
            <person name="Yu Y."/>
            <person name="Zhang M."/>
            <person name="Wing R.A."/>
            <person name="Cregan P.B."/>
            <person name="Rokhsar D.S."/>
            <person name="Jackson S.A."/>
        </authorList>
    </citation>
    <scope>NUCLEOTIDE SEQUENCE [LARGE SCALE GENOMIC DNA]</scope>
    <source>
        <strain evidence="9">cv. G19833</strain>
    </source>
</reference>
<evidence type="ECO:0000256" key="2">
    <source>
        <dbReference type="ARBA" id="ARBA00022692"/>
    </source>
</evidence>
<dbReference type="GO" id="GO:0009269">
    <property type="term" value="P:response to desiccation"/>
    <property type="evidence" value="ECO:0007669"/>
    <property type="project" value="InterPro"/>
</dbReference>
<dbReference type="PANTHER" id="PTHR31234">
    <property type="entry name" value="LATE EMBRYOGENESIS ABUNDANT (LEA) HYDROXYPROLINE-RICH GLYCOPROTEIN FAMILY"/>
    <property type="match status" value="1"/>
</dbReference>
<gene>
    <name evidence="8" type="ORF">PHAVU_010G105100g</name>
</gene>
<keyword evidence="4 6" id="KW-0472">Membrane</keyword>
<dbReference type="OrthoDB" id="764273at2759"/>
<keyword evidence="3 6" id="KW-1133">Transmembrane helix</keyword>
<feature type="transmembrane region" description="Helical" evidence="6">
    <location>
        <begin position="40"/>
        <end position="62"/>
    </location>
</feature>
<dbReference type="GO" id="GO:0016020">
    <property type="term" value="C:membrane"/>
    <property type="evidence" value="ECO:0007669"/>
    <property type="project" value="UniProtKB-SubCell"/>
</dbReference>
<protein>
    <recommendedName>
        <fullName evidence="7">Water stress and hypersensitive response domain-containing protein</fullName>
    </recommendedName>
</protein>
<dbReference type="Gramene" id="ESW07142">
    <property type="protein sequence ID" value="ESW07142"/>
    <property type="gene ID" value="PHAVU_010G105100g"/>
</dbReference>
<dbReference type="GO" id="GO:0098542">
    <property type="term" value="P:defense response to other organism"/>
    <property type="evidence" value="ECO:0007669"/>
    <property type="project" value="InterPro"/>
</dbReference>
<dbReference type="STRING" id="3885.V7ANA6"/>
<evidence type="ECO:0000256" key="5">
    <source>
        <dbReference type="SAM" id="MobiDB-lite"/>
    </source>
</evidence>